<gene>
    <name evidence="2" type="primary">CPK2</name>
    <name evidence="2" type="ORF">SPIL2461_LOCUS13103</name>
</gene>
<proteinExistence type="predicted"/>
<reference evidence="2" key="1">
    <citation type="submission" date="2021-02" db="EMBL/GenBank/DDBJ databases">
        <authorList>
            <person name="Dougan E. K."/>
            <person name="Rhodes N."/>
            <person name="Thang M."/>
            <person name="Chan C."/>
        </authorList>
    </citation>
    <scope>NUCLEOTIDE SEQUENCE</scope>
</reference>
<dbReference type="EMBL" id="CAJNIZ010028113">
    <property type="protein sequence ID" value="CAE7505510.1"/>
    <property type="molecule type" value="Genomic_DNA"/>
</dbReference>
<dbReference type="PANTHER" id="PTHR13124">
    <property type="entry name" value="39S RIBOSOMAL PROTEIN L46, MITOCHONDRIAL PRECURSOR-RELATED"/>
    <property type="match status" value="1"/>
</dbReference>
<dbReference type="InterPro" id="IPR040008">
    <property type="entry name" value="Ribosomal_mL46"/>
</dbReference>
<dbReference type="OrthoDB" id="414075at2759"/>
<dbReference type="GO" id="GO:0005762">
    <property type="term" value="C:mitochondrial large ribosomal subunit"/>
    <property type="evidence" value="ECO:0007669"/>
    <property type="project" value="TreeGrafter"/>
</dbReference>
<organism evidence="2 3">
    <name type="scientific">Symbiodinium pilosum</name>
    <name type="common">Dinoflagellate</name>
    <dbReference type="NCBI Taxonomy" id="2952"/>
    <lineage>
        <taxon>Eukaryota</taxon>
        <taxon>Sar</taxon>
        <taxon>Alveolata</taxon>
        <taxon>Dinophyceae</taxon>
        <taxon>Suessiales</taxon>
        <taxon>Symbiodiniaceae</taxon>
        <taxon>Symbiodinium</taxon>
    </lineage>
</organism>
<dbReference type="AlphaFoldDB" id="A0A812SYX4"/>
<name>A0A812SYX4_SYMPI</name>
<dbReference type="Gene3D" id="3.90.79.10">
    <property type="entry name" value="Nucleoside Triphosphate Pyrophosphohydrolase"/>
    <property type="match status" value="1"/>
</dbReference>
<protein>
    <submittedName>
        <fullName evidence="2">CPK2 protein</fullName>
    </submittedName>
</protein>
<evidence type="ECO:0000256" key="1">
    <source>
        <dbReference type="SAM" id="MobiDB-lite"/>
    </source>
</evidence>
<comment type="caution">
    <text evidence="2">The sequence shown here is derived from an EMBL/GenBank/DDBJ whole genome shotgun (WGS) entry which is preliminary data.</text>
</comment>
<evidence type="ECO:0000313" key="3">
    <source>
        <dbReference type="Proteomes" id="UP000649617"/>
    </source>
</evidence>
<evidence type="ECO:0000313" key="2">
    <source>
        <dbReference type="EMBL" id="CAE7505510.1"/>
    </source>
</evidence>
<dbReference type="Proteomes" id="UP000649617">
    <property type="component" value="Unassembled WGS sequence"/>
</dbReference>
<keyword evidence="3" id="KW-1185">Reference proteome</keyword>
<feature type="region of interest" description="Disordered" evidence="1">
    <location>
        <begin position="60"/>
        <end position="83"/>
    </location>
</feature>
<dbReference type="PANTHER" id="PTHR13124:SF12">
    <property type="entry name" value="LARGE RIBOSOMAL SUBUNIT PROTEIN ML46"/>
    <property type="match status" value="1"/>
</dbReference>
<dbReference type="GO" id="GO:0003735">
    <property type="term" value="F:structural constituent of ribosome"/>
    <property type="evidence" value="ECO:0007669"/>
    <property type="project" value="InterPro"/>
</dbReference>
<sequence length="272" mass="30326">MHIVEPEYSQKWRAFKEAWELRTKNHLSLEDELVFMRFHFHFFQDVAATQALASGAAPQLSVGSASAGGGRKRRGAGASRLSSGMVSTESLVAAMSPKASKTGLESLLGEEGVDLTFPELGRRTSQRRKVERKKLDKVDDADVRSSRRLQGNSLFLLVRYGSAKNWTFPKADRLHGHTMRETLLELAEQQLGQEFAPYLVGACPFTYRKRLSTQHSGIQGRKIFYYRARLVPGSEQLVCEFAATRTSECQHQPKGVACWGPQSFLEGLGCVS</sequence>
<accession>A0A812SYX4</accession>